<evidence type="ECO:0000256" key="3">
    <source>
        <dbReference type="ARBA" id="ARBA00022960"/>
    </source>
</evidence>
<feature type="domain" description="Rod shape-determining protein MreC beta-barrel core" evidence="6">
    <location>
        <begin position="99"/>
        <end position="245"/>
    </location>
</feature>
<dbReference type="InterPro" id="IPR007221">
    <property type="entry name" value="MreC"/>
</dbReference>
<proteinExistence type="inferred from homology"/>
<keyword evidence="5" id="KW-0175">Coiled coil</keyword>
<evidence type="ECO:0000313" key="7">
    <source>
        <dbReference type="EMBL" id="SMP07311.1"/>
    </source>
</evidence>
<name>A0AA45WKI6_9AQUI</name>
<dbReference type="Gene3D" id="2.40.10.350">
    <property type="entry name" value="Rod shape-determining protein MreC, domain 2"/>
    <property type="match status" value="1"/>
</dbReference>
<dbReference type="InterPro" id="IPR042177">
    <property type="entry name" value="Cell/Rod_1"/>
</dbReference>
<evidence type="ECO:0000256" key="5">
    <source>
        <dbReference type="SAM" id="Coils"/>
    </source>
</evidence>
<accession>A0AA45WKI6</accession>
<dbReference type="PANTHER" id="PTHR34138">
    <property type="entry name" value="CELL SHAPE-DETERMINING PROTEIN MREC"/>
    <property type="match status" value="1"/>
</dbReference>
<keyword evidence="3" id="KW-0133">Cell shape</keyword>
<comment type="caution">
    <text evidence="7">The sequence shown here is derived from an EMBL/GenBank/DDBJ whole genome shotgun (WGS) entry which is preliminary data.</text>
</comment>
<gene>
    <name evidence="7" type="ORF">SAMN06264868_10522</name>
</gene>
<dbReference type="Proteomes" id="UP001157947">
    <property type="component" value="Unassembled WGS sequence"/>
</dbReference>
<dbReference type="AlphaFoldDB" id="A0AA45WKI6"/>
<evidence type="ECO:0000256" key="1">
    <source>
        <dbReference type="ARBA" id="ARBA00009369"/>
    </source>
</evidence>
<reference evidence="7" key="1">
    <citation type="submission" date="2017-05" db="EMBL/GenBank/DDBJ databases">
        <authorList>
            <person name="Varghese N."/>
            <person name="Submissions S."/>
        </authorList>
    </citation>
    <scope>NUCLEOTIDE SEQUENCE</scope>
    <source>
        <strain evidence="7">DSM 18763</strain>
    </source>
</reference>
<dbReference type="PANTHER" id="PTHR34138:SF1">
    <property type="entry name" value="CELL SHAPE-DETERMINING PROTEIN MREC"/>
    <property type="match status" value="1"/>
</dbReference>
<dbReference type="GO" id="GO:0005886">
    <property type="term" value="C:plasma membrane"/>
    <property type="evidence" value="ECO:0007669"/>
    <property type="project" value="TreeGrafter"/>
</dbReference>
<comment type="similarity">
    <text evidence="1">Belongs to the MreC family.</text>
</comment>
<evidence type="ECO:0000256" key="4">
    <source>
        <dbReference type="ARBA" id="ARBA00032089"/>
    </source>
</evidence>
<protein>
    <recommendedName>
        <fullName evidence="2">Cell shape-determining protein MreC</fullName>
    </recommendedName>
    <alternativeName>
        <fullName evidence="4">Cell shape protein MreC</fullName>
    </alternativeName>
</protein>
<dbReference type="NCBIfam" id="TIGR00219">
    <property type="entry name" value="mreC"/>
    <property type="match status" value="1"/>
</dbReference>
<dbReference type="PIRSF" id="PIRSF038471">
    <property type="entry name" value="MreC"/>
    <property type="match status" value="1"/>
</dbReference>
<dbReference type="GO" id="GO:0008360">
    <property type="term" value="P:regulation of cell shape"/>
    <property type="evidence" value="ECO:0007669"/>
    <property type="project" value="UniProtKB-KW"/>
</dbReference>
<keyword evidence="8" id="KW-1185">Reference proteome</keyword>
<dbReference type="EMBL" id="FXTX01000005">
    <property type="protein sequence ID" value="SMP07311.1"/>
    <property type="molecule type" value="Genomic_DNA"/>
</dbReference>
<feature type="coiled-coil region" evidence="5">
    <location>
        <begin position="38"/>
        <end position="89"/>
    </location>
</feature>
<sequence>MGVVGILYLTTYLKTPFLDIFSPFFKISSSTFEFITDNLSYLKSKKDLEEENKLLKKQVQILNLEKIKARQLEVENEALKKALNFVGEKQLKDFVIAKVIAFSPDNWINSIILNVGEKDGVKEGDLVIQDGYLIGILWKVGKYSSFILTVADKDFKITARTRKTGEIVYYQGYNQYYGILKYARPEQDIRISDIIETAGMNETSLNGIPIGIIRDISLEEGRFFKEIKIRHFFNPYKLDYLIVLKNKEIR</sequence>
<dbReference type="InterPro" id="IPR055342">
    <property type="entry name" value="MreC_beta-barrel_core"/>
</dbReference>
<dbReference type="Pfam" id="PF04085">
    <property type="entry name" value="MreC"/>
    <property type="match status" value="1"/>
</dbReference>
<evidence type="ECO:0000313" key="8">
    <source>
        <dbReference type="Proteomes" id="UP001157947"/>
    </source>
</evidence>
<evidence type="ECO:0000256" key="2">
    <source>
        <dbReference type="ARBA" id="ARBA00013855"/>
    </source>
</evidence>
<evidence type="ECO:0000259" key="6">
    <source>
        <dbReference type="Pfam" id="PF04085"/>
    </source>
</evidence>
<organism evidence="7 8">
    <name type="scientific">Venenivibrio stagnispumantis</name>
    <dbReference type="NCBI Taxonomy" id="407998"/>
    <lineage>
        <taxon>Bacteria</taxon>
        <taxon>Pseudomonadati</taxon>
        <taxon>Aquificota</taxon>
        <taxon>Aquificia</taxon>
        <taxon>Aquificales</taxon>
        <taxon>Hydrogenothermaceae</taxon>
        <taxon>Venenivibrio</taxon>
    </lineage>
</organism>
<dbReference type="InterPro" id="IPR042175">
    <property type="entry name" value="Cell/Rod_MreC_2"/>
</dbReference>
<dbReference type="Gene3D" id="2.40.10.340">
    <property type="entry name" value="Rod shape-determining protein MreC, domain 1"/>
    <property type="match status" value="1"/>
</dbReference>